<dbReference type="Proteomes" id="UP000509302">
    <property type="component" value="Chromosome"/>
</dbReference>
<evidence type="ECO:0000256" key="2">
    <source>
        <dbReference type="ARBA" id="ARBA00022723"/>
    </source>
</evidence>
<protein>
    <submittedName>
        <fullName evidence="6">Cytochrome c</fullName>
    </submittedName>
</protein>
<organism evidence="6 7">
    <name type="scientific">Costertonia aggregata</name>
    <dbReference type="NCBI Taxonomy" id="343403"/>
    <lineage>
        <taxon>Bacteria</taxon>
        <taxon>Pseudomonadati</taxon>
        <taxon>Bacteroidota</taxon>
        <taxon>Flavobacteriia</taxon>
        <taxon>Flavobacteriales</taxon>
        <taxon>Flavobacteriaceae</taxon>
        <taxon>Costertonia</taxon>
    </lineage>
</organism>
<dbReference type="EMBL" id="CP058595">
    <property type="protein sequence ID" value="QLG47180.1"/>
    <property type="molecule type" value="Genomic_DNA"/>
</dbReference>
<sequence length="106" mass="11860">MDRGSKLYRKNCVVCHGKNGTGKGKRIPPLAQSDYLLNNIDKSIRGIKYGLKGEIMVNGVTYDKVMKPSGLTDPEITDIMNFILNSWDNTTETLITVETVKKVIKQ</sequence>
<keyword evidence="3 4" id="KW-0408">Iron</keyword>
<dbReference type="PANTHER" id="PTHR35008">
    <property type="entry name" value="BLL4482 PROTEIN-RELATED"/>
    <property type="match status" value="1"/>
</dbReference>
<dbReference type="GO" id="GO:0020037">
    <property type="term" value="F:heme binding"/>
    <property type="evidence" value="ECO:0007669"/>
    <property type="project" value="InterPro"/>
</dbReference>
<keyword evidence="1 4" id="KW-0349">Heme</keyword>
<dbReference type="PROSITE" id="PS51007">
    <property type="entry name" value="CYTC"/>
    <property type="match status" value="1"/>
</dbReference>
<evidence type="ECO:0000256" key="3">
    <source>
        <dbReference type="ARBA" id="ARBA00023004"/>
    </source>
</evidence>
<accession>A0A7H9AUQ1</accession>
<keyword evidence="2 4" id="KW-0479">Metal-binding</keyword>
<dbReference type="Gene3D" id="1.10.760.10">
    <property type="entry name" value="Cytochrome c-like domain"/>
    <property type="match status" value="1"/>
</dbReference>
<dbReference type="PANTHER" id="PTHR35008:SF8">
    <property type="entry name" value="ALCOHOL DEHYDROGENASE CYTOCHROME C SUBUNIT"/>
    <property type="match status" value="1"/>
</dbReference>
<proteinExistence type="predicted"/>
<keyword evidence="7" id="KW-1185">Reference proteome</keyword>
<dbReference type="AlphaFoldDB" id="A0A7H9AUQ1"/>
<evidence type="ECO:0000259" key="5">
    <source>
        <dbReference type="PROSITE" id="PS51007"/>
    </source>
</evidence>
<evidence type="ECO:0000256" key="4">
    <source>
        <dbReference type="PROSITE-ProRule" id="PRU00433"/>
    </source>
</evidence>
<dbReference type="InterPro" id="IPR036909">
    <property type="entry name" value="Cyt_c-like_dom_sf"/>
</dbReference>
<dbReference type="InterPro" id="IPR009056">
    <property type="entry name" value="Cyt_c-like_dom"/>
</dbReference>
<feature type="domain" description="Cytochrome c" evidence="5">
    <location>
        <begin position="1"/>
        <end position="87"/>
    </location>
</feature>
<dbReference type="KEGG" id="cagg:HYG79_01430"/>
<gene>
    <name evidence="6" type="ORF">HYG79_01430</name>
</gene>
<evidence type="ECO:0000256" key="1">
    <source>
        <dbReference type="ARBA" id="ARBA00022617"/>
    </source>
</evidence>
<evidence type="ECO:0000313" key="6">
    <source>
        <dbReference type="EMBL" id="QLG47180.1"/>
    </source>
</evidence>
<dbReference type="GO" id="GO:0046872">
    <property type="term" value="F:metal ion binding"/>
    <property type="evidence" value="ECO:0007669"/>
    <property type="project" value="UniProtKB-KW"/>
</dbReference>
<dbReference type="SUPFAM" id="SSF46626">
    <property type="entry name" value="Cytochrome c"/>
    <property type="match status" value="1"/>
</dbReference>
<name>A0A7H9AUQ1_9FLAO</name>
<dbReference type="GO" id="GO:0009055">
    <property type="term" value="F:electron transfer activity"/>
    <property type="evidence" value="ECO:0007669"/>
    <property type="project" value="InterPro"/>
</dbReference>
<reference evidence="6 7" key="1">
    <citation type="journal article" date="2006" name="Int. J. Syst. Evol. Microbiol.">
        <title>Costertonia aggregata gen. nov., sp. nov., a mesophilic marine bacterium of the family Flavobacteriaceae, isolated from a mature biofilm.</title>
        <authorList>
            <person name="Kwon K.K."/>
            <person name="Lee Y.K."/>
            <person name="Lee H.K."/>
        </authorList>
    </citation>
    <scope>NUCLEOTIDE SEQUENCE [LARGE SCALE GENOMIC DNA]</scope>
    <source>
        <strain evidence="6 7">KCCM 42265</strain>
    </source>
</reference>
<dbReference type="Pfam" id="PF00034">
    <property type="entry name" value="Cytochrom_C"/>
    <property type="match status" value="1"/>
</dbReference>
<evidence type="ECO:0000313" key="7">
    <source>
        <dbReference type="Proteomes" id="UP000509302"/>
    </source>
</evidence>
<dbReference type="InterPro" id="IPR051459">
    <property type="entry name" value="Cytochrome_c-type_DH"/>
</dbReference>